<dbReference type="AlphaFoldDB" id="A0A9W6BHY0"/>
<feature type="compositionally biased region" description="Gly residues" evidence="1">
    <location>
        <begin position="430"/>
        <end position="453"/>
    </location>
</feature>
<keyword evidence="2" id="KW-0472">Membrane</keyword>
<protein>
    <submittedName>
        <fullName evidence="3">Uncharacterized protein</fullName>
    </submittedName>
</protein>
<comment type="caution">
    <text evidence="3">The sequence shown here is derived from an EMBL/GenBank/DDBJ whole genome shotgun (WGS) entry which is preliminary data.</text>
</comment>
<feature type="compositionally biased region" description="Gly residues" evidence="1">
    <location>
        <begin position="697"/>
        <end position="713"/>
    </location>
</feature>
<feature type="compositionally biased region" description="Gly residues" evidence="1">
    <location>
        <begin position="540"/>
        <end position="549"/>
    </location>
</feature>
<feature type="compositionally biased region" description="Low complexity" evidence="1">
    <location>
        <begin position="667"/>
        <end position="678"/>
    </location>
</feature>
<feature type="compositionally biased region" description="Low complexity" evidence="1">
    <location>
        <begin position="110"/>
        <end position="153"/>
    </location>
</feature>
<feature type="compositionally biased region" description="Low complexity" evidence="1">
    <location>
        <begin position="524"/>
        <end position="539"/>
    </location>
</feature>
<feature type="region of interest" description="Disordered" evidence="1">
    <location>
        <begin position="418"/>
        <end position="588"/>
    </location>
</feature>
<feature type="region of interest" description="Disordered" evidence="1">
    <location>
        <begin position="96"/>
        <end position="153"/>
    </location>
</feature>
<accession>A0A9W6BHY0</accession>
<evidence type="ECO:0000313" key="3">
    <source>
        <dbReference type="EMBL" id="GLC52459.1"/>
    </source>
</evidence>
<proteinExistence type="predicted"/>
<feature type="compositionally biased region" description="Low complexity" evidence="1">
    <location>
        <begin position="257"/>
        <end position="280"/>
    </location>
</feature>
<feature type="transmembrane region" description="Helical" evidence="2">
    <location>
        <begin position="45"/>
        <end position="67"/>
    </location>
</feature>
<sequence>MTAQGYVVTDNHPAARYYSLHISSQQQKMRELLEDNDGTTDVSKIVGIALGVAGGVIILTGLLWYLYHRYGDLGGGLAGIPPERKVLVFTDLGKLPGSAQRSQTRPNTARPPSRGAIPAAAAAAAAPLPSPGSAASPRAGAATSRPGSAGGRVAAAGGSLLPALSVGLEAEPLPSTPGSIASPRGHGRVLFGTMDHPRTSNVGPSSGQSPAAAAAADESRPGSASTQQARGGSRGGTLDGGGGGGERPGSGGPGPRPSSSGSAAAAAARGRGALAVATGMGSPGRSGGGGSGGGGALPPALVPTGSVTTAWRGPPAPSELTPERSLNSLATAAATSSPVEAFDAGGGDSDGAAAAGTAAPRVIPRSGYGTVAVAAGAGRPPLPYRSSASGVSGSVTAAVVAAAAGSLAAAASGGVAASPIKSRVSYSRPGSGGDRTSTGGGADGGGGGAGGSPLPGPSWLRPGAGLRTARPSQGVGRPSGNGGPDDAASTVSGASSQFHSFTHYPVVDDTGPPPQPSPTHLHHQPQQQQQQQLPQPSFGGRAGSGGGGVADADAASGPANRLASLRLKQRARPAATTTPGGVCSPGAGRQALAAAERLTEGQSLGISATEYDSGGGGAAAAAAVVAVGMPPPRASPSLPVPPAAAASASAAVTLTVTAAAAPPPPRNGTAAAAAAAAREISAEPVESVESRRAVSSQGGGGAAAAAAGGGSSGNGASEVPKAPASLGTSGSGGGGEASTSPQHSSPTQTAWAAAVSLSSKLFRHGSFRGGSPPGQPEQIK</sequence>
<evidence type="ECO:0000256" key="1">
    <source>
        <dbReference type="SAM" id="MobiDB-lite"/>
    </source>
</evidence>
<evidence type="ECO:0000313" key="4">
    <source>
        <dbReference type="Proteomes" id="UP001165080"/>
    </source>
</evidence>
<feature type="region of interest" description="Disordered" evidence="1">
    <location>
        <begin position="659"/>
        <end position="752"/>
    </location>
</feature>
<keyword evidence="2" id="KW-0812">Transmembrane</keyword>
<organism evidence="3 4">
    <name type="scientific">Pleodorina starrii</name>
    <dbReference type="NCBI Taxonomy" id="330485"/>
    <lineage>
        <taxon>Eukaryota</taxon>
        <taxon>Viridiplantae</taxon>
        <taxon>Chlorophyta</taxon>
        <taxon>core chlorophytes</taxon>
        <taxon>Chlorophyceae</taxon>
        <taxon>CS clade</taxon>
        <taxon>Chlamydomonadales</taxon>
        <taxon>Volvocaceae</taxon>
        <taxon>Pleodorina</taxon>
    </lineage>
</organism>
<dbReference type="EMBL" id="BRXU01000006">
    <property type="protein sequence ID" value="GLC52459.1"/>
    <property type="molecule type" value="Genomic_DNA"/>
</dbReference>
<gene>
    <name evidence="3" type="primary">PLESTMB000174</name>
    <name evidence="3" type="ORF">PLESTB_000631400</name>
</gene>
<feature type="compositionally biased region" description="Gly residues" evidence="1">
    <location>
        <begin position="281"/>
        <end position="296"/>
    </location>
</feature>
<feature type="compositionally biased region" description="Gly residues" evidence="1">
    <location>
        <begin position="232"/>
        <end position="253"/>
    </location>
</feature>
<feature type="region of interest" description="Disordered" evidence="1">
    <location>
        <begin position="172"/>
        <end position="333"/>
    </location>
</feature>
<feature type="compositionally biased region" description="Polar residues" evidence="1">
    <location>
        <begin position="489"/>
        <end position="500"/>
    </location>
</feature>
<name>A0A9W6BHY0_9CHLO</name>
<keyword evidence="2" id="KW-1133">Transmembrane helix</keyword>
<dbReference type="Proteomes" id="UP001165080">
    <property type="component" value="Unassembled WGS sequence"/>
</dbReference>
<feature type="compositionally biased region" description="Low complexity" evidence="1">
    <location>
        <begin position="550"/>
        <end position="559"/>
    </location>
</feature>
<feature type="compositionally biased region" description="Low complexity" evidence="1">
    <location>
        <begin position="737"/>
        <end position="749"/>
    </location>
</feature>
<reference evidence="3 4" key="1">
    <citation type="journal article" date="2023" name="Commun. Biol.">
        <title>Reorganization of the ancestral sex-determining regions during the evolution of trioecy in Pleodorina starrii.</title>
        <authorList>
            <person name="Takahashi K."/>
            <person name="Suzuki S."/>
            <person name="Kawai-Toyooka H."/>
            <person name="Yamamoto K."/>
            <person name="Hamaji T."/>
            <person name="Ootsuki R."/>
            <person name="Yamaguchi H."/>
            <person name="Kawachi M."/>
            <person name="Higashiyama T."/>
            <person name="Nozaki H."/>
        </authorList>
    </citation>
    <scope>NUCLEOTIDE SEQUENCE [LARGE SCALE GENOMIC DNA]</scope>
    <source>
        <strain evidence="3 4">NIES-4479</strain>
    </source>
</reference>
<feature type="compositionally biased region" description="Low complexity" evidence="1">
    <location>
        <begin position="203"/>
        <end position="224"/>
    </location>
</feature>
<keyword evidence="4" id="KW-1185">Reference proteome</keyword>
<evidence type="ECO:0000256" key="2">
    <source>
        <dbReference type="SAM" id="Phobius"/>
    </source>
</evidence>